<keyword evidence="7" id="KW-0378">Hydrolase</keyword>
<dbReference type="EMBL" id="SEHH01000084">
    <property type="protein sequence ID" value="TBX40039.1"/>
    <property type="molecule type" value="Genomic_DNA"/>
</dbReference>
<dbReference type="AlphaFoldDB" id="A0A2I9CZ22"/>
<sequence>MACIFCQPLPYILENDLAAAFFDKHPVSPGHLLIIPKAHYATYFDVPTATRNAMLALLTQAKVYLDAHNHPDGYNIGINVGPAAGQTVMHCHLHLIPRYQGDVPDPTGGIRKMLPDGVPDSRKTKE</sequence>
<feature type="region of interest" description="Disordered" evidence="4">
    <location>
        <begin position="106"/>
        <end position="126"/>
    </location>
</feature>
<evidence type="ECO:0000313" key="11">
    <source>
        <dbReference type="Proteomes" id="UP000292648"/>
    </source>
</evidence>
<dbReference type="RefSeq" id="WP_021730946.1">
    <property type="nucleotide sequence ID" value="NZ_AVAI01000068.1"/>
</dbReference>
<gene>
    <name evidence="8" type="ORF">EUZ87_11600</name>
    <name evidence="6" type="ORF">LP667_11960</name>
    <name evidence="7" type="ORF">LPPLD21_02340</name>
</gene>
<reference evidence="6 10" key="2">
    <citation type="submission" date="2018-10" db="EMBL/GenBank/DDBJ databases">
        <title>Genome seuquencing of Lactobacillus species.</title>
        <authorList>
            <person name="Baek C."/>
            <person name="Yi H."/>
        </authorList>
    </citation>
    <scope>NUCLEOTIDE SEQUENCE [LARGE SCALE GENOMIC DNA]</scope>
    <source>
        <strain evidence="6 10">DSM 10667</strain>
    </source>
</reference>
<protein>
    <submittedName>
        <fullName evidence="8">HIT family protein</fullName>
    </submittedName>
    <submittedName>
        <fullName evidence="7">Hydrolase</fullName>
    </submittedName>
</protein>
<name>A0A2I9CZ22_9LACO</name>
<evidence type="ECO:0000256" key="1">
    <source>
        <dbReference type="PIRSR" id="PIRSR601310-1"/>
    </source>
</evidence>
<evidence type="ECO:0000259" key="5">
    <source>
        <dbReference type="PROSITE" id="PS51084"/>
    </source>
</evidence>
<dbReference type="Proteomes" id="UP000277896">
    <property type="component" value="Chromosome"/>
</dbReference>
<dbReference type="Proteomes" id="UP000292648">
    <property type="component" value="Unassembled WGS sequence"/>
</dbReference>
<reference evidence="7 9" key="1">
    <citation type="submission" date="2017-04" db="EMBL/GenBank/DDBJ databases">
        <title>In vitro and in silico characterization of Lactobacillus paraplantarum D2-1, a starter culture for soymilk fermentation.</title>
        <authorList>
            <person name="Endo A."/>
            <person name="Sasaki F."/>
            <person name="Maeno S."/>
            <person name="Kanesaki Y."/>
            <person name="Kubota E."/>
            <person name="Torres G.A."/>
            <person name="Tomita S."/>
            <person name="Nakagawa J."/>
        </authorList>
    </citation>
    <scope>NUCLEOTIDE SEQUENCE [LARGE SCALE GENOMIC DNA]</scope>
    <source>
        <strain evidence="7 9">D2-1</strain>
    </source>
</reference>
<dbReference type="Pfam" id="PF01230">
    <property type="entry name" value="HIT"/>
    <property type="match status" value="1"/>
</dbReference>
<evidence type="ECO:0000313" key="10">
    <source>
        <dbReference type="Proteomes" id="UP000277896"/>
    </source>
</evidence>
<feature type="domain" description="HIT" evidence="5">
    <location>
        <begin position="1"/>
        <end position="105"/>
    </location>
</feature>
<dbReference type="InterPro" id="IPR011146">
    <property type="entry name" value="HIT-like"/>
</dbReference>
<evidence type="ECO:0000313" key="9">
    <source>
        <dbReference type="Proteomes" id="UP000236162"/>
    </source>
</evidence>
<evidence type="ECO:0000256" key="4">
    <source>
        <dbReference type="SAM" id="MobiDB-lite"/>
    </source>
</evidence>
<dbReference type="PROSITE" id="PS51084">
    <property type="entry name" value="HIT_2"/>
    <property type="match status" value="1"/>
</dbReference>
<evidence type="ECO:0000313" key="7">
    <source>
        <dbReference type="EMBL" id="GBF02790.1"/>
    </source>
</evidence>
<dbReference type="InterPro" id="IPR052908">
    <property type="entry name" value="AP-4-A_phosphorylase"/>
</dbReference>
<dbReference type="PANTHER" id="PTHR42997">
    <property type="entry name" value="HIT FAMILY HYDROLASE"/>
    <property type="match status" value="1"/>
</dbReference>
<reference evidence="8 11" key="3">
    <citation type="submission" date="2019-01" db="EMBL/GenBank/DDBJ databases">
        <title>Draft genome sequence of Lactobacillus paraplantarum OSY-TC318, a Producer of the novel lantibiotic Paraplantaracin TC318.</title>
        <authorList>
            <person name="Hussein W.E."/>
            <person name="Huang E."/>
            <person name="Yousef A.E."/>
        </authorList>
    </citation>
    <scope>NUCLEOTIDE SEQUENCE [LARGE SCALE GENOMIC DNA]</scope>
    <source>
        <strain evidence="8 11">OSY-TC318</strain>
    </source>
</reference>
<organism evidence="8 11">
    <name type="scientific">Lactiplantibacillus paraplantarum</name>
    <dbReference type="NCBI Taxonomy" id="60520"/>
    <lineage>
        <taxon>Bacteria</taxon>
        <taxon>Bacillati</taxon>
        <taxon>Bacillota</taxon>
        <taxon>Bacilli</taxon>
        <taxon>Lactobacillales</taxon>
        <taxon>Lactobacillaceae</taxon>
        <taxon>Lactiplantibacillus</taxon>
    </lineage>
</organism>
<dbReference type="InterPro" id="IPR036265">
    <property type="entry name" value="HIT-like_sf"/>
</dbReference>
<dbReference type="PRINTS" id="PR00332">
    <property type="entry name" value="HISTRIAD"/>
</dbReference>
<proteinExistence type="predicted"/>
<evidence type="ECO:0000313" key="6">
    <source>
        <dbReference type="EMBL" id="AYJ39470.1"/>
    </source>
</evidence>
<feature type="active site" description="Tele-AMP-histidine intermediate" evidence="1">
    <location>
        <position position="92"/>
    </location>
</feature>
<dbReference type="Gene3D" id="3.30.428.10">
    <property type="entry name" value="HIT-like"/>
    <property type="match status" value="1"/>
</dbReference>
<evidence type="ECO:0000256" key="2">
    <source>
        <dbReference type="PIRSR" id="PIRSR601310-3"/>
    </source>
</evidence>
<dbReference type="EMBL" id="CP032744">
    <property type="protein sequence ID" value="AYJ39470.1"/>
    <property type="molecule type" value="Genomic_DNA"/>
</dbReference>
<evidence type="ECO:0000256" key="3">
    <source>
        <dbReference type="PROSITE-ProRule" id="PRU00464"/>
    </source>
</evidence>
<accession>A0A2I9CZ22</accession>
<dbReference type="SUPFAM" id="SSF54197">
    <property type="entry name" value="HIT-like"/>
    <property type="match status" value="1"/>
</dbReference>
<dbReference type="Proteomes" id="UP000236162">
    <property type="component" value="Unassembled WGS sequence"/>
</dbReference>
<dbReference type="GO" id="GO:0016787">
    <property type="term" value="F:hydrolase activity"/>
    <property type="evidence" value="ECO:0007669"/>
    <property type="project" value="UniProtKB-KW"/>
</dbReference>
<evidence type="ECO:0000313" key="8">
    <source>
        <dbReference type="EMBL" id="TBX40039.1"/>
    </source>
</evidence>
<feature type="short sequence motif" description="Histidine triad motif" evidence="2 3">
    <location>
        <begin position="90"/>
        <end position="94"/>
    </location>
</feature>
<dbReference type="InterPro" id="IPR001310">
    <property type="entry name" value="Histidine_triad_HIT"/>
</dbReference>
<dbReference type="PANTHER" id="PTHR42997:SF1">
    <property type="entry name" value="AP-4-A PHOSPHORYLASE"/>
    <property type="match status" value="1"/>
</dbReference>
<dbReference type="EMBL" id="BDOR01000015">
    <property type="protein sequence ID" value="GBF02790.1"/>
    <property type="molecule type" value="Genomic_DNA"/>
</dbReference>
<keyword evidence="9" id="KW-1185">Reference proteome</keyword>